<dbReference type="Proteomes" id="UP001066276">
    <property type="component" value="Chromosome 4_2"/>
</dbReference>
<dbReference type="AlphaFoldDB" id="A0AAV7SM73"/>
<feature type="region of interest" description="Disordered" evidence="1">
    <location>
        <begin position="1"/>
        <end position="41"/>
    </location>
</feature>
<sequence>MGGHVGAGGGPGGDGGIAESWTLGAGPGRASAGRSAAPGLPGPLLRWAFRVSLRLPRGDPFSRGGPGACDLGPPIEGCPQHKERGEERLGGRSDPPERAVDGGSDDFGPAGELRRCTSLRPAL</sequence>
<accession>A0AAV7SM73</accession>
<gene>
    <name evidence="2" type="ORF">NDU88_005610</name>
</gene>
<comment type="caution">
    <text evidence="2">The sequence shown here is derived from an EMBL/GenBank/DDBJ whole genome shotgun (WGS) entry which is preliminary data.</text>
</comment>
<feature type="compositionally biased region" description="Gly residues" evidence="1">
    <location>
        <begin position="1"/>
        <end position="16"/>
    </location>
</feature>
<evidence type="ECO:0000313" key="3">
    <source>
        <dbReference type="Proteomes" id="UP001066276"/>
    </source>
</evidence>
<organism evidence="2 3">
    <name type="scientific">Pleurodeles waltl</name>
    <name type="common">Iberian ribbed newt</name>
    <dbReference type="NCBI Taxonomy" id="8319"/>
    <lineage>
        <taxon>Eukaryota</taxon>
        <taxon>Metazoa</taxon>
        <taxon>Chordata</taxon>
        <taxon>Craniata</taxon>
        <taxon>Vertebrata</taxon>
        <taxon>Euteleostomi</taxon>
        <taxon>Amphibia</taxon>
        <taxon>Batrachia</taxon>
        <taxon>Caudata</taxon>
        <taxon>Salamandroidea</taxon>
        <taxon>Salamandridae</taxon>
        <taxon>Pleurodelinae</taxon>
        <taxon>Pleurodeles</taxon>
    </lineage>
</organism>
<name>A0AAV7SM73_PLEWA</name>
<feature type="region of interest" description="Disordered" evidence="1">
    <location>
        <begin position="56"/>
        <end position="123"/>
    </location>
</feature>
<evidence type="ECO:0000256" key="1">
    <source>
        <dbReference type="SAM" id="MobiDB-lite"/>
    </source>
</evidence>
<feature type="compositionally biased region" description="Low complexity" evidence="1">
    <location>
        <begin position="28"/>
        <end position="41"/>
    </location>
</feature>
<reference evidence="2" key="1">
    <citation type="journal article" date="2022" name="bioRxiv">
        <title>Sequencing and chromosome-scale assembly of the giantPleurodeles waltlgenome.</title>
        <authorList>
            <person name="Brown T."/>
            <person name="Elewa A."/>
            <person name="Iarovenko S."/>
            <person name="Subramanian E."/>
            <person name="Araus A.J."/>
            <person name="Petzold A."/>
            <person name="Susuki M."/>
            <person name="Suzuki K.-i.T."/>
            <person name="Hayashi T."/>
            <person name="Toyoda A."/>
            <person name="Oliveira C."/>
            <person name="Osipova E."/>
            <person name="Leigh N.D."/>
            <person name="Simon A."/>
            <person name="Yun M.H."/>
        </authorList>
    </citation>
    <scope>NUCLEOTIDE SEQUENCE</scope>
    <source>
        <strain evidence="2">20211129_DDA</strain>
        <tissue evidence="2">Liver</tissue>
    </source>
</reference>
<evidence type="ECO:0000313" key="2">
    <source>
        <dbReference type="EMBL" id="KAJ1165181.1"/>
    </source>
</evidence>
<protein>
    <submittedName>
        <fullName evidence="2">Uncharacterized protein</fullName>
    </submittedName>
</protein>
<dbReference type="EMBL" id="JANPWB010000008">
    <property type="protein sequence ID" value="KAJ1165181.1"/>
    <property type="molecule type" value="Genomic_DNA"/>
</dbReference>
<keyword evidence="3" id="KW-1185">Reference proteome</keyword>
<proteinExistence type="predicted"/>
<feature type="compositionally biased region" description="Basic and acidic residues" evidence="1">
    <location>
        <begin position="79"/>
        <end position="100"/>
    </location>
</feature>